<evidence type="ECO:0000313" key="2">
    <source>
        <dbReference type="Proteomes" id="UP001239111"/>
    </source>
</evidence>
<dbReference type="Proteomes" id="UP001239111">
    <property type="component" value="Chromosome 2"/>
</dbReference>
<proteinExistence type="predicted"/>
<name>A0ACC2P780_9HYME</name>
<keyword evidence="2" id="KW-1185">Reference proteome</keyword>
<protein>
    <submittedName>
        <fullName evidence="1">Uncharacterized protein</fullName>
    </submittedName>
</protein>
<evidence type="ECO:0000313" key="1">
    <source>
        <dbReference type="EMBL" id="KAJ8679450.1"/>
    </source>
</evidence>
<comment type="caution">
    <text evidence="1">The sequence shown here is derived from an EMBL/GenBank/DDBJ whole genome shotgun (WGS) entry which is preliminary data.</text>
</comment>
<dbReference type="EMBL" id="CM056742">
    <property type="protein sequence ID" value="KAJ8679450.1"/>
    <property type="molecule type" value="Genomic_DNA"/>
</dbReference>
<sequence>MMLLSALVSSLLFIQLTRADTSVHILSSKYGHGQLITSSILSWISDSQYSASKDFVIGGFELVGSPDAPDTSKLPIFVCRALHNGIWVAGGQRHGDKRCSISFAGTVRTYQRYQLLENAEGAARVNWIDWSKLEPLPSGSVATHDRLYVARRSTVGLEGKSKLTHYIGTLYAQDSLGSLVYVKEDGQEGTADSGQLLVETEPISYDLTNVKLNQLKRHVSKRNPRVLAQATLKNTGSRAANLAEALDYKYQYSRYWGQGHAMLKGLNTTITMHNKTRLQDLKWGLEFKENRTGVQTVERYLEPGTAVNVTLRADYAYVEVPYSGKLFSRYEDGASNTPRTITGIRREEMLVDITADFGPVYYLANGTLVPISSTDSDYTITSSSNTGGSSGSSSSSNNVPRGSTSSTHQIDEESSGSSAVVDDNAIDRLPETRDMQADDGGPQSLKDKAENSAIRFFILPCGMLTVVIATIAIA</sequence>
<organism evidence="1 2">
    <name type="scientific">Eretmocerus hayati</name>
    <dbReference type="NCBI Taxonomy" id="131215"/>
    <lineage>
        <taxon>Eukaryota</taxon>
        <taxon>Metazoa</taxon>
        <taxon>Ecdysozoa</taxon>
        <taxon>Arthropoda</taxon>
        <taxon>Hexapoda</taxon>
        <taxon>Insecta</taxon>
        <taxon>Pterygota</taxon>
        <taxon>Neoptera</taxon>
        <taxon>Endopterygota</taxon>
        <taxon>Hymenoptera</taxon>
        <taxon>Apocrita</taxon>
        <taxon>Proctotrupomorpha</taxon>
        <taxon>Chalcidoidea</taxon>
        <taxon>Aphelinidae</taxon>
        <taxon>Aphelininae</taxon>
        <taxon>Eretmocerus</taxon>
    </lineage>
</organism>
<accession>A0ACC2P780</accession>
<gene>
    <name evidence="1" type="ORF">QAD02_015237</name>
</gene>
<reference evidence="1" key="1">
    <citation type="submission" date="2023-04" db="EMBL/GenBank/DDBJ databases">
        <title>A chromosome-level genome assembly of the parasitoid wasp Eretmocerus hayati.</title>
        <authorList>
            <person name="Zhong Y."/>
            <person name="Liu S."/>
            <person name="Liu Y."/>
        </authorList>
    </citation>
    <scope>NUCLEOTIDE SEQUENCE</scope>
    <source>
        <strain evidence="1">ZJU_SS_LIU_2023</strain>
    </source>
</reference>